<dbReference type="PANTHER" id="PTHR34378:SF1">
    <property type="entry name" value="GLUTAMATE--CYSTEINE LIGASE, CHLOROPLASTIC"/>
    <property type="match status" value="1"/>
</dbReference>
<evidence type="ECO:0000256" key="2">
    <source>
        <dbReference type="ARBA" id="ARBA00022741"/>
    </source>
</evidence>
<comment type="caution">
    <text evidence="5">The sequence shown here is derived from an EMBL/GenBank/DDBJ whole genome shotgun (WGS) entry which is preliminary data.</text>
</comment>
<feature type="chain" id="PRO_5025424684" evidence="4">
    <location>
        <begin position="29"/>
        <end position="92"/>
    </location>
</feature>
<dbReference type="GO" id="GO:0005524">
    <property type="term" value="F:ATP binding"/>
    <property type="evidence" value="ECO:0007669"/>
    <property type="project" value="UniProtKB-KW"/>
</dbReference>
<evidence type="ECO:0000256" key="1">
    <source>
        <dbReference type="ARBA" id="ARBA00022598"/>
    </source>
</evidence>
<dbReference type="Gene3D" id="3.30.590.20">
    <property type="match status" value="1"/>
</dbReference>
<dbReference type="InterPro" id="IPR006336">
    <property type="entry name" value="GCS2"/>
</dbReference>
<dbReference type="AlphaFoldDB" id="A0A699YM92"/>
<dbReference type="GO" id="GO:0004357">
    <property type="term" value="F:glutamate-cysteine ligase activity"/>
    <property type="evidence" value="ECO:0007669"/>
    <property type="project" value="InterPro"/>
</dbReference>
<protein>
    <submittedName>
        <fullName evidence="5">EamA domain-containing protein</fullName>
    </submittedName>
</protein>
<accession>A0A699YM92</accession>
<dbReference type="Proteomes" id="UP000485058">
    <property type="component" value="Unassembled WGS sequence"/>
</dbReference>
<evidence type="ECO:0000313" key="6">
    <source>
        <dbReference type="Proteomes" id="UP000485058"/>
    </source>
</evidence>
<feature type="non-terminal residue" evidence="5">
    <location>
        <position position="92"/>
    </location>
</feature>
<gene>
    <name evidence="5" type="ORF">HaLaN_05974</name>
</gene>
<evidence type="ECO:0000256" key="4">
    <source>
        <dbReference type="SAM" id="SignalP"/>
    </source>
</evidence>
<dbReference type="InterPro" id="IPR035434">
    <property type="entry name" value="GCL_bact_plant"/>
</dbReference>
<organism evidence="5 6">
    <name type="scientific">Haematococcus lacustris</name>
    <name type="common">Green alga</name>
    <name type="synonym">Haematococcus pluvialis</name>
    <dbReference type="NCBI Taxonomy" id="44745"/>
    <lineage>
        <taxon>Eukaryota</taxon>
        <taxon>Viridiplantae</taxon>
        <taxon>Chlorophyta</taxon>
        <taxon>core chlorophytes</taxon>
        <taxon>Chlorophyceae</taxon>
        <taxon>CS clade</taxon>
        <taxon>Chlamydomonadales</taxon>
        <taxon>Haematococcaceae</taxon>
        <taxon>Haematococcus</taxon>
    </lineage>
</organism>
<feature type="signal peptide" evidence="4">
    <location>
        <begin position="1"/>
        <end position="28"/>
    </location>
</feature>
<dbReference type="Pfam" id="PF04107">
    <property type="entry name" value="GCS2"/>
    <property type="match status" value="1"/>
</dbReference>
<proteinExistence type="predicted"/>
<name>A0A699YM92_HAELA</name>
<dbReference type="GO" id="GO:0006750">
    <property type="term" value="P:glutathione biosynthetic process"/>
    <property type="evidence" value="ECO:0007669"/>
    <property type="project" value="InterPro"/>
</dbReference>
<sequence>MRGADGGPWRMLCALPALWVGLLYDAQAQSEALALVSDWTEEEREYQRREGPKFGLRTPFRAGTLQDVAKDVLRISRGGLERRGLDEASFLT</sequence>
<keyword evidence="2" id="KW-0547">Nucleotide-binding</keyword>
<feature type="non-terminal residue" evidence="5">
    <location>
        <position position="1"/>
    </location>
</feature>
<reference evidence="5 6" key="1">
    <citation type="submission" date="2020-02" db="EMBL/GenBank/DDBJ databases">
        <title>Draft genome sequence of Haematococcus lacustris strain NIES-144.</title>
        <authorList>
            <person name="Morimoto D."/>
            <person name="Nakagawa S."/>
            <person name="Yoshida T."/>
            <person name="Sawayama S."/>
        </authorList>
    </citation>
    <scope>NUCLEOTIDE SEQUENCE [LARGE SCALE GENOMIC DNA]</scope>
    <source>
        <strain evidence="5 6">NIES-144</strain>
    </source>
</reference>
<dbReference type="PANTHER" id="PTHR34378">
    <property type="entry name" value="GLUTAMATE--CYSTEINE LIGASE, CHLOROPLASTIC"/>
    <property type="match status" value="1"/>
</dbReference>
<keyword evidence="1" id="KW-0436">Ligase</keyword>
<dbReference type="EMBL" id="BLLF01000332">
    <property type="protein sequence ID" value="GFH10631.1"/>
    <property type="molecule type" value="Genomic_DNA"/>
</dbReference>
<evidence type="ECO:0000313" key="5">
    <source>
        <dbReference type="EMBL" id="GFH10631.1"/>
    </source>
</evidence>
<keyword evidence="4" id="KW-0732">Signal</keyword>
<keyword evidence="6" id="KW-1185">Reference proteome</keyword>
<keyword evidence="3" id="KW-0067">ATP-binding</keyword>
<evidence type="ECO:0000256" key="3">
    <source>
        <dbReference type="ARBA" id="ARBA00022840"/>
    </source>
</evidence>